<keyword evidence="4" id="KW-1185">Reference proteome</keyword>
<dbReference type="PANTHER" id="PTHR35007">
    <property type="entry name" value="INTEGRAL MEMBRANE PROTEIN-RELATED"/>
    <property type="match status" value="1"/>
</dbReference>
<feature type="transmembrane region" description="Helical" evidence="2">
    <location>
        <begin position="50"/>
        <end position="83"/>
    </location>
</feature>
<keyword evidence="2" id="KW-1133">Transmembrane helix</keyword>
<organism evidence="3 4">
    <name type="scientific">Actinoplanes couchii</name>
    <dbReference type="NCBI Taxonomy" id="403638"/>
    <lineage>
        <taxon>Bacteria</taxon>
        <taxon>Bacillati</taxon>
        <taxon>Actinomycetota</taxon>
        <taxon>Actinomycetes</taxon>
        <taxon>Micromonosporales</taxon>
        <taxon>Micromonosporaceae</taxon>
        <taxon>Actinoplanes</taxon>
    </lineage>
</organism>
<keyword evidence="2" id="KW-0472">Membrane</keyword>
<accession>A0ABQ3XIL9</accession>
<dbReference type="RefSeq" id="WP_239145660.1">
    <property type="nucleotide sequence ID" value="NZ_BAAAQE010000010.1"/>
</dbReference>
<evidence type="ECO:0000313" key="4">
    <source>
        <dbReference type="Proteomes" id="UP000612282"/>
    </source>
</evidence>
<keyword evidence="2" id="KW-0812">Transmembrane</keyword>
<comment type="caution">
    <text evidence="3">The sequence shown here is derived from an EMBL/GenBank/DDBJ whole genome shotgun (WGS) entry which is preliminary data.</text>
</comment>
<dbReference type="PANTHER" id="PTHR35007:SF4">
    <property type="entry name" value="CONSERVED TRANSMEMBRANE PROTEIN-RELATED"/>
    <property type="match status" value="1"/>
</dbReference>
<feature type="transmembrane region" description="Helical" evidence="2">
    <location>
        <begin position="250"/>
        <end position="269"/>
    </location>
</feature>
<name>A0ABQ3XIL9_9ACTN</name>
<dbReference type="Proteomes" id="UP000612282">
    <property type="component" value="Unassembled WGS sequence"/>
</dbReference>
<reference evidence="3 4" key="1">
    <citation type="submission" date="2021-01" db="EMBL/GenBank/DDBJ databases">
        <title>Whole genome shotgun sequence of Actinoplanes couchii NBRC 106145.</title>
        <authorList>
            <person name="Komaki H."/>
            <person name="Tamura T."/>
        </authorList>
    </citation>
    <scope>NUCLEOTIDE SEQUENCE [LARGE SCALE GENOMIC DNA]</scope>
    <source>
        <strain evidence="3 4">NBRC 106145</strain>
    </source>
</reference>
<dbReference type="EMBL" id="BOMG01000084">
    <property type="protein sequence ID" value="GID58346.1"/>
    <property type="molecule type" value="Genomic_DNA"/>
</dbReference>
<proteinExistence type="predicted"/>
<protein>
    <recommendedName>
        <fullName evidence="5">Tight adherence protein B</fullName>
    </recommendedName>
</protein>
<evidence type="ECO:0000313" key="3">
    <source>
        <dbReference type="EMBL" id="GID58346.1"/>
    </source>
</evidence>
<evidence type="ECO:0008006" key="5">
    <source>
        <dbReference type="Google" id="ProtNLM"/>
    </source>
</evidence>
<feature type="transmembrane region" description="Helical" evidence="2">
    <location>
        <begin position="220"/>
        <end position="238"/>
    </location>
</feature>
<feature type="region of interest" description="Disordered" evidence="1">
    <location>
        <begin position="133"/>
        <end position="161"/>
    </location>
</feature>
<sequence length="278" mass="28317">MNWLLAVLLIAAAVVAARPGSAARERLLGPRTRIDPGRLRRLAVSGGPRLAVAAVGVVTVAAGVLGGPVGALIAAAYAGLGAHEWDRRVKRRRVETRRAADLDEIAHLVAELRAGVPPVIVAASRVSDLAVSQPSDLGASQPANLAASRPSDLGASRPDSDPALSADARLARLTSAVWHLAECTGAPAADLLERIERDGRTADRSARAAGAQAAGSQTTAVMLAVLPVAGIGMGYAIGGDPLDVLLHTPWGSGCAVGALILQVAGLKWAQRLTGKVTA</sequence>
<evidence type="ECO:0000256" key="1">
    <source>
        <dbReference type="SAM" id="MobiDB-lite"/>
    </source>
</evidence>
<evidence type="ECO:0000256" key="2">
    <source>
        <dbReference type="SAM" id="Phobius"/>
    </source>
</evidence>
<gene>
    <name evidence="3" type="ORF">Aco03nite_067500</name>
</gene>